<protein>
    <submittedName>
        <fullName evidence="4">Por secretion system C-terminal sorting domain-containing protein</fullName>
    </submittedName>
</protein>
<keyword evidence="5" id="KW-1185">Reference proteome</keyword>
<evidence type="ECO:0000256" key="1">
    <source>
        <dbReference type="ARBA" id="ARBA00022729"/>
    </source>
</evidence>
<dbReference type="STRING" id="1178825.SAMN05216261_0414"/>
<feature type="chain" id="PRO_5009915751" evidence="2">
    <location>
        <begin position="19"/>
        <end position="462"/>
    </location>
</feature>
<dbReference type="Pfam" id="PF09471">
    <property type="entry name" value="Peptidase_M64"/>
    <property type="match status" value="1"/>
</dbReference>
<dbReference type="OrthoDB" id="127762at2"/>
<keyword evidence="1 2" id="KW-0732">Signal</keyword>
<accession>A0A1M6AGZ3</accession>
<dbReference type="GO" id="GO:0008237">
    <property type="term" value="F:metallopeptidase activity"/>
    <property type="evidence" value="ECO:0007669"/>
    <property type="project" value="InterPro"/>
</dbReference>
<dbReference type="InterPro" id="IPR019026">
    <property type="entry name" value="Peptidase_M64_IgA"/>
</dbReference>
<evidence type="ECO:0000256" key="2">
    <source>
        <dbReference type="SAM" id="SignalP"/>
    </source>
</evidence>
<dbReference type="Proteomes" id="UP000184396">
    <property type="component" value="Unassembled WGS sequence"/>
</dbReference>
<evidence type="ECO:0000313" key="4">
    <source>
        <dbReference type="EMBL" id="SHI35588.1"/>
    </source>
</evidence>
<dbReference type="InterPro" id="IPR024079">
    <property type="entry name" value="MetalloPept_cat_dom_sf"/>
</dbReference>
<dbReference type="AlphaFoldDB" id="A0A1M6AGZ3"/>
<name>A0A1M6AGZ3_9FLAO</name>
<reference evidence="4 5" key="1">
    <citation type="submission" date="2016-11" db="EMBL/GenBank/DDBJ databases">
        <authorList>
            <person name="Jaros S."/>
            <person name="Januszkiewicz K."/>
            <person name="Wedrychowicz H."/>
        </authorList>
    </citation>
    <scope>NUCLEOTIDE SEQUENCE [LARGE SCALE GENOMIC DNA]</scope>
    <source>
        <strain evidence="4 5">CGMCC 1.12213</strain>
    </source>
</reference>
<dbReference type="RefSeq" id="WP_019386244.1">
    <property type="nucleotide sequence ID" value="NZ_ALIH01000001.1"/>
</dbReference>
<proteinExistence type="predicted"/>
<evidence type="ECO:0000313" key="5">
    <source>
        <dbReference type="Proteomes" id="UP000184396"/>
    </source>
</evidence>
<dbReference type="Gene3D" id="3.40.390.10">
    <property type="entry name" value="Collagenase (Catalytic Domain)"/>
    <property type="match status" value="1"/>
</dbReference>
<feature type="domain" description="Secretion system C-terminal sorting" evidence="3">
    <location>
        <begin position="387"/>
        <end position="458"/>
    </location>
</feature>
<dbReference type="NCBIfam" id="TIGR04183">
    <property type="entry name" value="Por_Secre_tail"/>
    <property type="match status" value="1"/>
</dbReference>
<dbReference type="InterPro" id="IPR026444">
    <property type="entry name" value="Secre_tail"/>
</dbReference>
<feature type="signal peptide" evidence="2">
    <location>
        <begin position="1"/>
        <end position="18"/>
    </location>
</feature>
<gene>
    <name evidence="4" type="ORF">SAMN05216261_0414</name>
</gene>
<dbReference type="eggNOG" id="COG2304">
    <property type="taxonomic scope" value="Bacteria"/>
</dbReference>
<sequence length="462" mass="51092">MKLVLCFLLLAITLQIPAQTFDVEAIKLEGANDKRINLVFMGDGYTAFELDQFITDATNFSSSLFGQSPFTEYAAYFNVYAIKVISNESGTDHPGTATDVTEPVIDVKFVDNYFNTSFDTANIHRLLYTYDSATVYDVLADNFPEYDQPVILVNTSEYGGAGGPYATSSTGTSADEIVIHELGHSLFDLKDEYYPGDALAGEAINMTQETNTSLVKWKNWIGTSGVGIYPYGTSGNAATWNRPHQNCKMRYLGVPFCSVCKEGIVEKIHSLISPIDAYTPNNTTVDEPTFPLDFQLDLIKPIPNTLESEWTLNTVSFASNVDEVSVLETDLVEGANTLTAVIHDNTPFLRVDNHESVHIHTVTWTINYSSLGINDIESELNNYTISMYPNPTNNILIVTLESNSSSNLKIEIMSLDGKKVKSTSISNYENTPIDISHFSEGVYVSNFYSGNILIASKRLVKN</sequence>
<dbReference type="EMBL" id="FQYK01000001">
    <property type="protein sequence ID" value="SHI35588.1"/>
    <property type="molecule type" value="Genomic_DNA"/>
</dbReference>
<dbReference type="Pfam" id="PF18962">
    <property type="entry name" value="Por_Secre_tail"/>
    <property type="match status" value="1"/>
</dbReference>
<evidence type="ECO:0000259" key="3">
    <source>
        <dbReference type="Pfam" id="PF18962"/>
    </source>
</evidence>
<organism evidence="4 5">
    <name type="scientific">Algibacter luteus</name>
    <dbReference type="NCBI Taxonomy" id="1178825"/>
    <lineage>
        <taxon>Bacteria</taxon>
        <taxon>Pseudomonadati</taxon>
        <taxon>Bacteroidota</taxon>
        <taxon>Flavobacteriia</taxon>
        <taxon>Flavobacteriales</taxon>
        <taxon>Flavobacteriaceae</taxon>
        <taxon>Algibacter</taxon>
    </lineage>
</organism>